<protein>
    <submittedName>
        <fullName evidence="1">Uncharacterized protein</fullName>
    </submittedName>
</protein>
<evidence type="ECO:0000313" key="1">
    <source>
        <dbReference type="EMBL" id="RKS66819.1"/>
    </source>
</evidence>
<dbReference type="EMBL" id="RBLJ01000001">
    <property type="protein sequence ID" value="RKS66819.1"/>
    <property type="molecule type" value="Genomic_DNA"/>
</dbReference>
<sequence>MILVLVARVKNINIVMGACSNDEKAGNRLFTVGLNLPPSEIASEYWLLDNQKNE</sequence>
<accession>A0ABX9STP5</accession>
<name>A0ABX9STP5_9GAMM</name>
<reference evidence="1 2" key="1">
    <citation type="submission" date="2018-10" db="EMBL/GenBank/DDBJ databases">
        <title>Genomic Encyclopedia of Archaeal and Bacterial Type Strains, Phase II (KMG-II): from individual species to whole genera.</title>
        <authorList>
            <person name="Goeker M."/>
        </authorList>
    </citation>
    <scope>NUCLEOTIDE SEQUENCE [LARGE SCALE GENOMIC DNA]</scope>
    <source>
        <strain evidence="1 2">DSM 15149</strain>
    </source>
</reference>
<comment type="caution">
    <text evidence="1">The sequence shown here is derived from an EMBL/GenBank/DDBJ whole genome shotgun (WGS) entry which is preliminary data.</text>
</comment>
<organism evidence="1 2">
    <name type="scientific">Photorhabdus asymbiotica</name>
    <dbReference type="NCBI Taxonomy" id="291112"/>
    <lineage>
        <taxon>Bacteria</taxon>
        <taxon>Pseudomonadati</taxon>
        <taxon>Pseudomonadota</taxon>
        <taxon>Gammaproteobacteria</taxon>
        <taxon>Enterobacterales</taxon>
        <taxon>Morganellaceae</taxon>
        <taxon>Photorhabdus</taxon>
    </lineage>
</organism>
<gene>
    <name evidence="1" type="ORF">BDD30_1162</name>
</gene>
<dbReference type="Proteomes" id="UP000280955">
    <property type="component" value="Unassembled WGS sequence"/>
</dbReference>
<proteinExistence type="predicted"/>
<keyword evidence="2" id="KW-1185">Reference proteome</keyword>
<evidence type="ECO:0000313" key="2">
    <source>
        <dbReference type="Proteomes" id="UP000280955"/>
    </source>
</evidence>